<gene>
    <name evidence="1" type="ORF">AW736_14225</name>
</gene>
<evidence type="ECO:0000313" key="2">
    <source>
        <dbReference type="Proteomes" id="UP000078486"/>
    </source>
</evidence>
<keyword evidence="2" id="KW-1185">Reference proteome</keyword>
<accession>A0A178IGS8</accession>
<dbReference type="InterPro" id="IPR052555">
    <property type="entry name" value="dCTP_Pyrophosphatase"/>
</dbReference>
<dbReference type="PIRSF" id="PIRSF029826">
    <property type="entry name" value="UCP029826_pph"/>
    <property type="match status" value="1"/>
</dbReference>
<dbReference type="PANTHER" id="PTHR46523">
    <property type="entry name" value="DCTP PYROPHOSPHATASE 1"/>
    <property type="match status" value="1"/>
</dbReference>
<dbReference type="InterPro" id="IPR025984">
    <property type="entry name" value="DCTPP"/>
</dbReference>
<dbReference type="Proteomes" id="UP000078486">
    <property type="component" value="Unassembled WGS sequence"/>
</dbReference>
<organism evidence="1 2">
    <name type="scientific">Termitidicoccus mucosus</name>
    <dbReference type="NCBI Taxonomy" id="1184151"/>
    <lineage>
        <taxon>Bacteria</taxon>
        <taxon>Pseudomonadati</taxon>
        <taxon>Verrucomicrobiota</taxon>
        <taxon>Opitutia</taxon>
        <taxon>Opitutales</taxon>
        <taxon>Opitutaceae</taxon>
        <taxon>Termitidicoccus</taxon>
    </lineage>
</organism>
<dbReference type="GO" id="GO:0009143">
    <property type="term" value="P:nucleoside triphosphate catabolic process"/>
    <property type="evidence" value="ECO:0007669"/>
    <property type="project" value="InterPro"/>
</dbReference>
<dbReference type="PANTHER" id="PTHR46523:SF1">
    <property type="entry name" value="DCTP PYROPHOSPHATASE 1"/>
    <property type="match status" value="1"/>
</dbReference>
<protein>
    <submittedName>
        <fullName evidence="1">NTP pyrophosphohydrolase</fullName>
    </submittedName>
</protein>
<name>A0A178IGS8_9BACT</name>
<dbReference type="EMBL" id="LRRQ01000101">
    <property type="protein sequence ID" value="OAM89233.1"/>
    <property type="molecule type" value="Genomic_DNA"/>
</dbReference>
<keyword evidence="1" id="KW-0378">Hydrolase</keyword>
<proteinExistence type="predicted"/>
<reference evidence="1 2" key="1">
    <citation type="submission" date="2016-01" db="EMBL/GenBank/DDBJ databases">
        <title>High potential of lignocellulose degradation of a new Verrucomicrobia species.</title>
        <authorList>
            <person name="Wang Y."/>
            <person name="Shi Y."/>
            <person name="Qiu Z."/>
            <person name="Liu S."/>
            <person name="Yang H."/>
        </authorList>
    </citation>
    <scope>NUCLEOTIDE SEQUENCE [LARGE SCALE GENOMIC DNA]</scope>
    <source>
        <strain evidence="1 2">TSB47</strain>
    </source>
</reference>
<sequence>MNALSDSTTTLAELKARVLAFAREREWEQFHAPKNLSMALAAEAGELMEHFLWSTPEASRAVARDEARRKKIEEELADVVIYALEFANMTGMDVAAVIEAKMSANAKKYPVEKARGRSDKYTEL</sequence>
<dbReference type="STRING" id="1184151.AW736_14225"/>
<dbReference type="OrthoDB" id="9791898at2"/>
<dbReference type="RefSeq" id="WP_068770848.1">
    <property type="nucleotide sequence ID" value="NZ_CP109796.1"/>
</dbReference>
<dbReference type="CDD" id="cd11537">
    <property type="entry name" value="NTP-PPase_RS21-C6_like"/>
    <property type="match status" value="1"/>
</dbReference>
<dbReference type="AlphaFoldDB" id="A0A178IGS8"/>
<dbReference type="Pfam" id="PF12643">
    <property type="entry name" value="MazG-like"/>
    <property type="match status" value="1"/>
</dbReference>
<dbReference type="SUPFAM" id="SSF101386">
    <property type="entry name" value="all-alpha NTP pyrophosphatases"/>
    <property type="match status" value="1"/>
</dbReference>
<dbReference type="Gene3D" id="1.10.287.1080">
    <property type="entry name" value="MazG-like"/>
    <property type="match status" value="1"/>
</dbReference>
<evidence type="ECO:0000313" key="1">
    <source>
        <dbReference type="EMBL" id="OAM89233.1"/>
    </source>
</evidence>
<dbReference type="GO" id="GO:0047429">
    <property type="term" value="F:nucleoside triphosphate diphosphatase activity"/>
    <property type="evidence" value="ECO:0007669"/>
    <property type="project" value="InterPro"/>
</dbReference>
<comment type="caution">
    <text evidence="1">The sequence shown here is derived from an EMBL/GenBank/DDBJ whole genome shotgun (WGS) entry which is preliminary data.</text>
</comment>